<organism evidence="2 3">
    <name type="scientific">Wolfiporia cocos (strain MD-104)</name>
    <name type="common">Brown rot fungus</name>
    <dbReference type="NCBI Taxonomy" id="742152"/>
    <lineage>
        <taxon>Eukaryota</taxon>
        <taxon>Fungi</taxon>
        <taxon>Dikarya</taxon>
        <taxon>Basidiomycota</taxon>
        <taxon>Agaricomycotina</taxon>
        <taxon>Agaricomycetes</taxon>
        <taxon>Polyporales</taxon>
        <taxon>Phaeolaceae</taxon>
        <taxon>Wolfiporia</taxon>
    </lineage>
</organism>
<sequence>MSVRNYSLSPVGISLPGAFTAALRHHNSSGAIRRLLRALTTALWSGDPVLNDDDSGLPSSVTLFGRDQVISDATKQIVAHDSLCTAIVGPIGIGKTAIAQNVIHSDCIVEHFSGNRCWISCDSILSTDHLIAAILKALRTPSHSTLPLRQTGESTASPADVVNAVADALSHRRAPLLVVFDGFDSIWTRTALRDLITRVFALFRTSGQVVVILTMRGAEPPPFADRTISVDPLSVDAARWLFLSIHARSDSYLEELIQAVDAVPLAVTLLALAGRERATSPFTLLQLWNTERIGLLELGNDRSNNMTIATRTSCDELPVEYRSAALDLLATLAMLPDGVRGSDLALLAPHINGSDDVAHIIAQLALARSHKDGRIQLFSPVREYALRYHQLDVSSRQNVYTYYFTRAKRGASPPGTKSAVDRVHFAMKQEGNIFAILEDALERDCRCAVEAAVEYADLLRCTTARPNIARKAVEASRKLNSCGMLAQCLEWCADANEAVGALRLAASLYGEAEANFRELGDSSAAARCLQIRGLILFRCGDKEDGRNRLEAARELFKLGTDTVGEAKCLLALAGIYMHEQGDRYSDLCDKARITLDNQNDIEGIALYQQRMITVHCRHGRYHEAGGSLFTAITLFQRSHNFPKVAECLTTLAMNTRNLGQRYEMLEQSLSIHLKLGRKLEAAFGMRNLAEVLTMMGRLHDALALYEQAISLFWRFRFVFAAAECQLQTGRIHIRLGRLEDARLSLQLAAQQNRVNGDLKRAAVATHLLHLLEGGNLGEATALAEKRCALHPDYPCTT</sequence>
<dbReference type="PANTHER" id="PTHR47691:SF3">
    <property type="entry name" value="HTH-TYPE TRANSCRIPTIONAL REGULATOR RV0890C-RELATED"/>
    <property type="match status" value="1"/>
</dbReference>
<dbReference type="InterPro" id="IPR041664">
    <property type="entry name" value="AAA_16"/>
</dbReference>
<dbReference type="PANTHER" id="PTHR47691">
    <property type="entry name" value="REGULATOR-RELATED"/>
    <property type="match status" value="1"/>
</dbReference>
<accession>A0A2H3JR76</accession>
<name>A0A2H3JR76_WOLCO</name>
<proteinExistence type="predicted"/>
<keyword evidence="3" id="KW-1185">Reference proteome</keyword>
<dbReference type="Pfam" id="PF13191">
    <property type="entry name" value="AAA_16"/>
    <property type="match status" value="1"/>
</dbReference>
<dbReference type="SUPFAM" id="SSF52540">
    <property type="entry name" value="P-loop containing nucleoside triphosphate hydrolases"/>
    <property type="match status" value="1"/>
</dbReference>
<evidence type="ECO:0000259" key="1">
    <source>
        <dbReference type="Pfam" id="PF13191"/>
    </source>
</evidence>
<feature type="domain" description="Orc1-like AAA ATPase" evidence="1">
    <location>
        <begin position="63"/>
        <end position="212"/>
    </location>
</feature>
<evidence type="ECO:0000313" key="2">
    <source>
        <dbReference type="EMBL" id="PCH44670.1"/>
    </source>
</evidence>
<protein>
    <recommendedName>
        <fullName evidence="1">Orc1-like AAA ATPase domain-containing protein</fullName>
    </recommendedName>
</protein>
<dbReference type="OMA" id="ESNTAVW"/>
<dbReference type="OrthoDB" id="431454at2759"/>
<dbReference type="EMBL" id="KB468168">
    <property type="protein sequence ID" value="PCH44670.1"/>
    <property type="molecule type" value="Genomic_DNA"/>
</dbReference>
<evidence type="ECO:0000313" key="3">
    <source>
        <dbReference type="Proteomes" id="UP000218811"/>
    </source>
</evidence>
<dbReference type="Gene3D" id="1.25.40.10">
    <property type="entry name" value="Tetratricopeptide repeat domain"/>
    <property type="match status" value="2"/>
</dbReference>
<dbReference type="InterPro" id="IPR011990">
    <property type="entry name" value="TPR-like_helical_dom_sf"/>
</dbReference>
<gene>
    <name evidence="2" type="ORF">WOLCODRAFT_165311</name>
</gene>
<dbReference type="InterPro" id="IPR027417">
    <property type="entry name" value="P-loop_NTPase"/>
</dbReference>
<dbReference type="SUPFAM" id="SSF48452">
    <property type="entry name" value="TPR-like"/>
    <property type="match status" value="2"/>
</dbReference>
<dbReference type="Gene3D" id="3.40.50.300">
    <property type="entry name" value="P-loop containing nucleotide triphosphate hydrolases"/>
    <property type="match status" value="1"/>
</dbReference>
<dbReference type="AlphaFoldDB" id="A0A2H3JR76"/>
<dbReference type="Proteomes" id="UP000218811">
    <property type="component" value="Unassembled WGS sequence"/>
</dbReference>
<reference evidence="2 3" key="1">
    <citation type="journal article" date="2012" name="Science">
        <title>The Paleozoic origin of enzymatic lignin decomposition reconstructed from 31 fungal genomes.</title>
        <authorList>
            <person name="Floudas D."/>
            <person name="Binder M."/>
            <person name="Riley R."/>
            <person name="Barry K."/>
            <person name="Blanchette R.A."/>
            <person name="Henrissat B."/>
            <person name="Martinez A.T."/>
            <person name="Otillar R."/>
            <person name="Spatafora J.W."/>
            <person name="Yadav J.S."/>
            <person name="Aerts A."/>
            <person name="Benoit I."/>
            <person name="Boyd A."/>
            <person name="Carlson A."/>
            <person name="Copeland A."/>
            <person name="Coutinho P.M."/>
            <person name="de Vries R.P."/>
            <person name="Ferreira P."/>
            <person name="Findley K."/>
            <person name="Foster B."/>
            <person name="Gaskell J."/>
            <person name="Glotzer D."/>
            <person name="Gorecki P."/>
            <person name="Heitman J."/>
            <person name="Hesse C."/>
            <person name="Hori C."/>
            <person name="Igarashi K."/>
            <person name="Jurgens J.A."/>
            <person name="Kallen N."/>
            <person name="Kersten P."/>
            <person name="Kohler A."/>
            <person name="Kuees U."/>
            <person name="Kumar T.K.A."/>
            <person name="Kuo A."/>
            <person name="LaButti K."/>
            <person name="Larrondo L.F."/>
            <person name="Lindquist E."/>
            <person name="Ling A."/>
            <person name="Lombard V."/>
            <person name="Lucas S."/>
            <person name="Lundell T."/>
            <person name="Martin R."/>
            <person name="McLaughlin D.J."/>
            <person name="Morgenstern I."/>
            <person name="Morin E."/>
            <person name="Murat C."/>
            <person name="Nagy L.G."/>
            <person name="Nolan M."/>
            <person name="Ohm R.A."/>
            <person name="Patyshakuliyeva A."/>
            <person name="Rokas A."/>
            <person name="Ruiz-Duenas F.J."/>
            <person name="Sabat G."/>
            <person name="Salamov A."/>
            <person name="Samejima M."/>
            <person name="Schmutz J."/>
            <person name="Slot J.C."/>
            <person name="St John F."/>
            <person name="Stenlid J."/>
            <person name="Sun H."/>
            <person name="Sun S."/>
            <person name="Syed K."/>
            <person name="Tsang A."/>
            <person name="Wiebenga A."/>
            <person name="Young D."/>
            <person name="Pisabarro A."/>
            <person name="Eastwood D.C."/>
            <person name="Martin F."/>
            <person name="Cullen D."/>
            <person name="Grigoriev I.V."/>
            <person name="Hibbett D.S."/>
        </authorList>
    </citation>
    <scope>NUCLEOTIDE SEQUENCE [LARGE SCALE GENOMIC DNA]</scope>
    <source>
        <strain evidence="2 3">MD-104</strain>
    </source>
</reference>